<reference evidence="3 4" key="1">
    <citation type="journal article" date="2013" name="Environ. Microbiol.">
        <title>Complete genome, catabolic sub-proteomes and key-metabolites of Desulfobacula toluolica Tol2, a marine, aromatic compound-degrading, sulfate-reducing bacterium.</title>
        <authorList>
            <person name="Wohlbrand L."/>
            <person name="Jacob J.H."/>
            <person name="Kube M."/>
            <person name="Mussmann M."/>
            <person name="Jarling R."/>
            <person name="Beck A."/>
            <person name="Amann R."/>
            <person name="Wilkes H."/>
            <person name="Reinhardt R."/>
            <person name="Rabus R."/>
        </authorList>
    </citation>
    <scope>NUCLEOTIDE SEQUENCE [LARGE SCALE GENOMIC DNA]</scope>
    <source>
        <strain evidence="4">DSM 7467 / Tol2</strain>
    </source>
</reference>
<dbReference type="STRING" id="651182.TOL2_C23320"/>
<dbReference type="RefSeq" id="WP_014957805.1">
    <property type="nucleotide sequence ID" value="NC_018645.1"/>
</dbReference>
<dbReference type="Proteomes" id="UP000007347">
    <property type="component" value="Chromosome"/>
</dbReference>
<sequence length="130" mass="15344">MIYQNFIKLNLSLANVLIEVLKNLINSRARVKAFDLVAMYQARKEFYEKYFKTGYLKFEANQYKAVENTDALILLTEWKTFRQPDFKLMADTMKKLIVFDGRNQYDPEQVSETGFEYHGISSEEVNTVNF</sequence>
<keyword evidence="4" id="KW-1185">Reference proteome</keyword>
<evidence type="ECO:0000256" key="1">
    <source>
        <dbReference type="ARBA" id="ARBA00015132"/>
    </source>
</evidence>
<evidence type="ECO:0000313" key="3">
    <source>
        <dbReference type="EMBL" id="CCK80493.1"/>
    </source>
</evidence>
<proteinExistence type="predicted"/>
<name>K0NKM6_DESTT</name>
<accession>K0NKM6</accession>
<dbReference type="KEGG" id="dto:TOL2_C23320"/>
<protein>
    <recommendedName>
        <fullName evidence="1">UDP-glucose 6-dehydrogenase</fullName>
    </recommendedName>
</protein>
<dbReference type="SMART" id="SM00984">
    <property type="entry name" value="UDPG_MGDP_dh_C"/>
    <property type="match status" value="1"/>
</dbReference>
<dbReference type="OrthoDB" id="9803238at2"/>
<dbReference type="InterPro" id="IPR014027">
    <property type="entry name" value="UDP-Glc/GDP-Man_DH_C"/>
</dbReference>
<dbReference type="PANTHER" id="PTHR43750:SF3">
    <property type="entry name" value="UDP-GLUCOSE 6-DEHYDROGENASE TUAD"/>
    <property type="match status" value="1"/>
</dbReference>
<dbReference type="Gene3D" id="3.40.50.720">
    <property type="entry name" value="NAD(P)-binding Rossmann-like Domain"/>
    <property type="match status" value="1"/>
</dbReference>
<dbReference type="HOGENOM" id="CLU_1934666_0_0_7"/>
<dbReference type="GO" id="GO:0051287">
    <property type="term" value="F:NAD binding"/>
    <property type="evidence" value="ECO:0007669"/>
    <property type="project" value="InterPro"/>
</dbReference>
<dbReference type="EMBL" id="FO203503">
    <property type="protein sequence ID" value="CCK80493.1"/>
    <property type="molecule type" value="Genomic_DNA"/>
</dbReference>
<evidence type="ECO:0000313" key="4">
    <source>
        <dbReference type="Proteomes" id="UP000007347"/>
    </source>
</evidence>
<organism evidence="3 4">
    <name type="scientific">Desulfobacula toluolica (strain DSM 7467 / Tol2)</name>
    <dbReference type="NCBI Taxonomy" id="651182"/>
    <lineage>
        <taxon>Bacteria</taxon>
        <taxon>Pseudomonadati</taxon>
        <taxon>Thermodesulfobacteriota</taxon>
        <taxon>Desulfobacteria</taxon>
        <taxon>Desulfobacterales</taxon>
        <taxon>Desulfobacteraceae</taxon>
        <taxon>Desulfobacula</taxon>
    </lineage>
</organism>
<feature type="domain" description="UDP-glucose/GDP-mannose dehydrogenase C-terminal" evidence="2">
    <location>
        <begin position="15"/>
        <end position="107"/>
    </location>
</feature>
<dbReference type="Pfam" id="PF03720">
    <property type="entry name" value="UDPG_MGDP_dh_C"/>
    <property type="match status" value="1"/>
</dbReference>
<evidence type="ECO:0000259" key="2">
    <source>
        <dbReference type="SMART" id="SM00984"/>
    </source>
</evidence>
<dbReference type="GO" id="GO:0016616">
    <property type="term" value="F:oxidoreductase activity, acting on the CH-OH group of donors, NAD or NADP as acceptor"/>
    <property type="evidence" value="ECO:0007669"/>
    <property type="project" value="InterPro"/>
</dbReference>
<dbReference type="PANTHER" id="PTHR43750">
    <property type="entry name" value="UDP-GLUCOSE 6-DEHYDROGENASE TUAD"/>
    <property type="match status" value="1"/>
</dbReference>
<gene>
    <name evidence="3" type="ordered locus">TOL2_C23320</name>
</gene>
<dbReference type="InterPro" id="IPR036220">
    <property type="entry name" value="UDP-Glc/GDP-Man_DH_C_sf"/>
</dbReference>
<dbReference type="AlphaFoldDB" id="K0NKM6"/>
<dbReference type="SUPFAM" id="SSF52413">
    <property type="entry name" value="UDP-glucose/GDP-mannose dehydrogenase C-terminal domain"/>
    <property type="match status" value="1"/>
</dbReference>